<organism evidence="1 2">
    <name type="scientific">Bacillus mycoides</name>
    <dbReference type="NCBI Taxonomy" id="1405"/>
    <lineage>
        <taxon>Bacteria</taxon>
        <taxon>Bacillati</taxon>
        <taxon>Bacillota</taxon>
        <taxon>Bacilli</taxon>
        <taxon>Bacillales</taxon>
        <taxon>Bacillaceae</taxon>
        <taxon>Bacillus</taxon>
        <taxon>Bacillus cereus group</taxon>
    </lineage>
</organism>
<accession>A0A1G4ERN3</accession>
<dbReference type="Proteomes" id="UP000195696">
    <property type="component" value="Unassembled WGS sequence"/>
</dbReference>
<reference evidence="1 2" key="1">
    <citation type="submission" date="2016-08" db="EMBL/GenBank/DDBJ databases">
        <authorList>
            <person name="Seilhamer J.J."/>
        </authorList>
    </citation>
    <scope>NUCLEOTIDE SEQUENCE [LARGE SCALE GENOMIC DNA]</scope>
    <source>
        <strain evidence="1 2">SDA_GO95</strain>
    </source>
</reference>
<evidence type="ECO:0000313" key="2">
    <source>
        <dbReference type="Proteomes" id="UP000195696"/>
    </source>
</evidence>
<name>A0A1G4ERN3_BACMY</name>
<protein>
    <submittedName>
        <fullName evidence="1">Uncharacterized protein</fullName>
    </submittedName>
</protein>
<sequence length="17" mass="2186">MYKDELDMKEQMMKDYS</sequence>
<dbReference type="AlphaFoldDB" id="A0A1G4ERN3"/>
<dbReference type="EMBL" id="FMAK01000034">
    <property type="protein sequence ID" value="SCB68786.1"/>
    <property type="molecule type" value="Genomic_DNA"/>
</dbReference>
<evidence type="ECO:0000313" key="1">
    <source>
        <dbReference type="EMBL" id="SCB68786.1"/>
    </source>
</evidence>
<gene>
    <name evidence="1" type="ORF">BWGO95_02933</name>
</gene>
<proteinExistence type="predicted"/>